<protein>
    <submittedName>
        <fullName evidence="1">Uncharacterized protein</fullName>
    </submittedName>
</protein>
<keyword evidence="2" id="KW-1185">Reference proteome</keyword>
<dbReference type="EMBL" id="JABFCT010000008">
    <property type="protein sequence ID" value="KAF5873502.1"/>
    <property type="molecule type" value="Genomic_DNA"/>
</dbReference>
<comment type="caution">
    <text evidence="1">The sequence shown here is derived from an EMBL/GenBank/DDBJ whole genome shotgun (WGS) entry which is preliminary data.</text>
</comment>
<proteinExistence type="predicted"/>
<organism evidence="1 2">
    <name type="scientific">Botrytis fragariae</name>
    <dbReference type="NCBI Taxonomy" id="1964551"/>
    <lineage>
        <taxon>Eukaryota</taxon>
        <taxon>Fungi</taxon>
        <taxon>Dikarya</taxon>
        <taxon>Ascomycota</taxon>
        <taxon>Pezizomycotina</taxon>
        <taxon>Leotiomycetes</taxon>
        <taxon>Helotiales</taxon>
        <taxon>Sclerotiniaceae</taxon>
        <taxon>Botrytis</taxon>
    </lineage>
</organism>
<dbReference type="GeneID" id="59259045"/>
<accession>A0A8H6ATT4</accession>
<name>A0A8H6ATT4_9HELO</name>
<gene>
    <name evidence="1" type="ORF">Bfra_004963</name>
</gene>
<reference evidence="1 2" key="1">
    <citation type="journal article" date="2020" name="Phytopathology">
        <title>A high-quality genome resource of Botrytis fragariae, a new and rapidly spreading fungal pathogen causing strawberry gray mold in the U.S.A.</title>
        <authorList>
            <person name="Wu Y."/>
            <person name="Saski C.A."/>
            <person name="Schnabel G."/>
            <person name="Xiao S."/>
            <person name="Hu M."/>
        </authorList>
    </citation>
    <scope>NUCLEOTIDE SEQUENCE [LARGE SCALE GENOMIC DNA]</scope>
    <source>
        <strain evidence="1 2">BVB16</strain>
    </source>
</reference>
<evidence type="ECO:0000313" key="1">
    <source>
        <dbReference type="EMBL" id="KAF5873502.1"/>
    </source>
</evidence>
<dbReference type="Proteomes" id="UP000531561">
    <property type="component" value="Unassembled WGS sequence"/>
</dbReference>
<dbReference type="RefSeq" id="XP_037192448.1">
    <property type="nucleotide sequence ID" value="XM_037335353.1"/>
</dbReference>
<evidence type="ECO:0000313" key="2">
    <source>
        <dbReference type="Proteomes" id="UP000531561"/>
    </source>
</evidence>
<sequence>MGIVCVCMRSSFTKRWPISFLGTKSVDIRNSDCANSTNMETQIFGTIIPGRGALGKLED</sequence>
<dbReference type="AlphaFoldDB" id="A0A8H6ATT4"/>